<dbReference type="SUPFAM" id="SSF53300">
    <property type="entry name" value="vWA-like"/>
    <property type="match status" value="1"/>
</dbReference>
<comment type="caution">
    <text evidence="9">The sequence shown here is derived from an EMBL/GenBank/DDBJ whole genome shotgun (WGS) entry which is preliminary data.</text>
</comment>
<dbReference type="EMBL" id="JACRDE010000273">
    <property type="protein sequence ID" value="MBI5249853.1"/>
    <property type="molecule type" value="Genomic_DNA"/>
</dbReference>
<dbReference type="Proteomes" id="UP000807825">
    <property type="component" value="Unassembled WGS sequence"/>
</dbReference>
<dbReference type="InterPro" id="IPR036465">
    <property type="entry name" value="vWFA_dom_sf"/>
</dbReference>
<feature type="signal peptide" evidence="6">
    <location>
        <begin position="1"/>
        <end position="21"/>
    </location>
</feature>
<evidence type="ECO:0000256" key="2">
    <source>
        <dbReference type="ARBA" id="ARBA00023136"/>
    </source>
</evidence>
<keyword evidence="6" id="KW-0732">Signal</keyword>
<proteinExistence type="predicted"/>
<feature type="chain" id="PRO_5038757672" evidence="6">
    <location>
        <begin position="22"/>
        <end position="406"/>
    </location>
</feature>
<dbReference type="Pfam" id="PF00691">
    <property type="entry name" value="OmpA"/>
    <property type="match status" value="1"/>
</dbReference>
<feature type="region of interest" description="Disordered" evidence="5">
    <location>
        <begin position="383"/>
        <end position="406"/>
    </location>
</feature>
<dbReference type="CDD" id="cd07185">
    <property type="entry name" value="OmpA_C-like"/>
    <property type="match status" value="1"/>
</dbReference>
<feature type="domain" description="OmpA-like" evidence="8">
    <location>
        <begin position="230"/>
        <end position="348"/>
    </location>
</feature>
<evidence type="ECO:0000256" key="5">
    <source>
        <dbReference type="SAM" id="MobiDB-lite"/>
    </source>
</evidence>
<comment type="subcellular location">
    <subcellularLocation>
        <location evidence="1">Cell outer membrane</location>
    </subcellularLocation>
</comment>
<gene>
    <name evidence="9" type="ORF">HY912_10185</name>
</gene>
<dbReference type="CDD" id="cd00198">
    <property type="entry name" value="vWFA"/>
    <property type="match status" value="1"/>
</dbReference>
<dbReference type="InterPro" id="IPR036737">
    <property type="entry name" value="OmpA-like_sf"/>
</dbReference>
<evidence type="ECO:0000256" key="4">
    <source>
        <dbReference type="PROSITE-ProRule" id="PRU00473"/>
    </source>
</evidence>
<evidence type="ECO:0000313" key="9">
    <source>
        <dbReference type="EMBL" id="MBI5249853.1"/>
    </source>
</evidence>
<dbReference type="PROSITE" id="PS51123">
    <property type="entry name" value="OMPA_2"/>
    <property type="match status" value="1"/>
</dbReference>
<dbReference type="GO" id="GO:0009279">
    <property type="term" value="C:cell outer membrane"/>
    <property type="evidence" value="ECO:0007669"/>
    <property type="project" value="UniProtKB-SubCell"/>
</dbReference>
<protein>
    <submittedName>
        <fullName evidence="9">OmpA family protein</fullName>
    </submittedName>
</protein>
<dbReference type="PRINTS" id="PR01021">
    <property type="entry name" value="OMPADOMAIN"/>
</dbReference>
<dbReference type="InterPro" id="IPR002035">
    <property type="entry name" value="VWF_A"/>
</dbReference>
<dbReference type="InterPro" id="IPR006664">
    <property type="entry name" value="OMP_bac"/>
</dbReference>
<evidence type="ECO:0000259" key="7">
    <source>
        <dbReference type="PROSITE" id="PS50234"/>
    </source>
</evidence>
<name>A0A9D6Z0E0_9BACT</name>
<dbReference type="AlphaFoldDB" id="A0A9D6Z0E0"/>
<dbReference type="PROSITE" id="PS50234">
    <property type="entry name" value="VWFA"/>
    <property type="match status" value="1"/>
</dbReference>
<keyword evidence="3" id="KW-0998">Cell outer membrane</keyword>
<organism evidence="9 10">
    <name type="scientific">Desulfomonile tiedjei</name>
    <dbReference type="NCBI Taxonomy" id="2358"/>
    <lineage>
        <taxon>Bacteria</taxon>
        <taxon>Pseudomonadati</taxon>
        <taxon>Thermodesulfobacteriota</taxon>
        <taxon>Desulfomonilia</taxon>
        <taxon>Desulfomonilales</taxon>
        <taxon>Desulfomonilaceae</taxon>
        <taxon>Desulfomonile</taxon>
    </lineage>
</organism>
<dbReference type="InterPro" id="IPR050330">
    <property type="entry name" value="Bact_OuterMem_StrucFunc"/>
</dbReference>
<dbReference type="Gene3D" id="3.40.50.410">
    <property type="entry name" value="von Willebrand factor, type A domain"/>
    <property type="match status" value="1"/>
</dbReference>
<evidence type="ECO:0000256" key="6">
    <source>
        <dbReference type="SAM" id="SignalP"/>
    </source>
</evidence>
<evidence type="ECO:0000313" key="10">
    <source>
        <dbReference type="Proteomes" id="UP000807825"/>
    </source>
</evidence>
<evidence type="ECO:0000259" key="8">
    <source>
        <dbReference type="PROSITE" id="PS51123"/>
    </source>
</evidence>
<dbReference type="SUPFAM" id="SSF103088">
    <property type="entry name" value="OmpA-like"/>
    <property type="match status" value="1"/>
</dbReference>
<dbReference type="PANTHER" id="PTHR30329">
    <property type="entry name" value="STATOR ELEMENT OF FLAGELLAR MOTOR COMPLEX"/>
    <property type="match status" value="1"/>
</dbReference>
<keyword evidence="2 4" id="KW-0472">Membrane</keyword>
<dbReference type="Gene3D" id="3.30.1330.60">
    <property type="entry name" value="OmpA-like domain"/>
    <property type="match status" value="1"/>
</dbReference>
<accession>A0A9D6Z0E0</accession>
<feature type="domain" description="VWFA" evidence="7">
    <location>
        <begin position="39"/>
        <end position="234"/>
    </location>
</feature>
<evidence type="ECO:0000256" key="3">
    <source>
        <dbReference type="ARBA" id="ARBA00023237"/>
    </source>
</evidence>
<dbReference type="InterPro" id="IPR006665">
    <property type="entry name" value="OmpA-like"/>
</dbReference>
<evidence type="ECO:0000256" key="1">
    <source>
        <dbReference type="ARBA" id="ARBA00004442"/>
    </source>
</evidence>
<sequence>MKTSLPALLMAALMVALPCKAFSGIPGEKDHDFIPRFHNVIFIFDVSDSMTGGFPKNFDHSRLFVATRALQMFNGVMPHIPRWQYDMNTALITYGDAKLPRLVSPLGPWSRVKYAPFYPCLRKEGFSPWKTAGLPEALQLAGSLICQAAGRTAVVVFTDGGGMGECPQKTATALKDAYGDKVTVYGVYVGSTEVGWRNLYEVCKLTGGYSRHWEEVREMRLMKDFAWDITVREIMFPYPEIYFKPKSAELVPSEALKLEAVANFLKAIPQYVLQIDGHTNFIGGTQDNHKLGRERAKAVKDALVKIYRINPARVLVRSWGEELPRYDNENPDIALRNDEANLYLMLPLRNFPYDEKRLHTFGNNAVGDIYNTQERDADTEWAWPAKPAPGSNRPPVGIVPAGNISK</sequence>
<dbReference type="PANTHER" id="PTHR30329:SF21">
    <property type="entry name" value="LIPOPROTEIN YIAD-RELATED"/>
    <property type="match status" value="1"/>
</dbReference>
<reference evidence="9" key="1">
    <citation type="submission" date="2020-07" db="EMBL/GenBank/DDBJ databases">
        <title>Huge and variable diversity of episymbiotic CPR bacteria and DPANN archaea in groundwater ecosystems.</title>
        <authorList>
            <person name="He C.Y."/>
            <person name="Keren R."/>
            <person name="Whittaker M."/>
            <person name="Farag I.F."/>
            <person name="Doudna J."/>
            <person name="Cate J.H.D."/>
            <person name="Banfield J.F."/>
        </authorList>
    </citation>
    <scope>NUCLEOTIDE SEQUENCE</scope>
    <source>
        <strain evidence="9">NC_groundwater_1664_Pr3_B-0.1um_52_9</strain>
    </source>
</reference>